<dbReference type="InterPro" id="IPR007227">
    <property type="entry name" value="Cell_shape_determining_MreD"/>
</dbReference>
<comment type="similarity">
    <text evidence="2">Belongs to the MreD family.</text>
</comment>
<evidence type="ECO:0000313" key="9">
    <source>
        <dbReference type="EMBL" id="HJG89615.1"/>
    </source>
</evidence>
<comment type="caution">
    <text evidence="9">The sequence shown here is derived from an EMBL/GenBank/DDBJ whole genome shotgun (WGS) entry which is preliminary data.</text>
</comment>
<proteinExistence type="inferred from homology"/>
<evidence type="ECO:0000256" key="2">
    <source>
        <dbReference type="ARBA" id="ARBA00007776"/>
    </source>
</evidence>
<evidence type="ECO:0000256" key="6">
    <source>
        <dbReference type="ARBA" id="ARBA00022989"/>
    </source>
</evidence>
<feature type="transmembrane region" description="Helical" evidence="8">
    <location>
        <begin position="45"/>
        <end position="66"/>
    </location>
</feature>
<dbReference type="GO" id="GO:0005886">
    <property type="term" value="C:plasma membrane"/>
    <property type="evidence" value="ECO:0007669"/>
    <property type="project" value="UniProtKB-SubCell"/>
</dbReference>
<dbReference type="EMBL" id="DYUD01000025">
    <property type="protein sequence ID" value="HJG89615.1"/>
    <property type="molecule type" value="Genomic_DNA"/>
</dbReference>
<dbReference type="GO" id="GO:0008360">
    <property type="term" value="P:regulation of cell shape"/>
    <property type="evidence" value="ECO:0007669"/>
    <property type="project" value="UniProtKB-KW"/>
</dbReference>
<protein>
    <submittedName>
        <fullName evidence="9">Rod shape-determining protein MreD</fullName>
    </submittedName>
</protein>
<comment type="subcellular location">
    <subcellularLocation>
        <location evidence="1">Cell membrane</location>
        <topology evidence="1">Multi-pass membrane protein</topology>
    </subcellularLocation>
</comment>
<keyword evidence="7 8" id="KW-0472">Membrane</keyword>
<dbReference type="NCBIfam" id="TIGR03426">
    <property type="entry name" value="shape_MreD"/>
    <property type="match status" value="1"/>
</dbReference>
<name>A0A921SV42_9BACT</name>
<keyword evidence="4 8" id="KW-0812">Transmembrane</keyword>
<evidence type="ECO:0000256" key="5">
    <source>
        <dbReference type="ARBA" id="ARBA00022960"/>
    </source>
</evidence>
<keyword evidence="6 8" id="KW-1133">Transmembrane helix</keyword>
<keyword evidence="5" id="KW-0133">Cell shape</keyword>
<evidence type="ECO:0000313" key="10">
    <source>
        <dbReference type="Proteomes" id="UP000757103"/>
    </source>
</evidence>
<dbReference type="Proteomes" id="UP000757103">
    <property type="component" value="Unassembled WGS sequence"/>
</dbReference>
<gene>
    <name evidence="9" type="primary">mreD</name>
    <name evidence="9" type="ORF">K8U91_09150</name>
</gene>
<feature type="transmembrane region" description="Helical" evidence="8">
    <location>
        <begin position="143"/>
        <end position="163"/>
    </location>
</feature>
<feature type="transmembrane region" description="Helical" evidence="8">
    <location>
        <begin position="112"/>
        <end position="131"/>
    </location>
</feature>
<evidence type="ECO:0000256" key="4">
    <source>
        <dbReference type="ARBA" id="ARBA00022692"/>
    </source>
</evidence>
<keyword evidence="3" id="KW-1003">Cell membrane</keyword>
<evidence type="ECO:0000256" key="1">
    <source>
        <dbReference type="ARBA" id="ARBA00004651"/>
    </source>
</evidence>
<reference evidence="9" key="2">
    <citation type="submission" date="2021-09" db="EMBL/GenBank/DDBJ databases">
        <authorList>
            <person name="Gilroy R."/>
        </authorList>
    </citation>
    <scope>NUCLEOTIDE SEQUENCE</scope>
    <source>
        <strain evidence="9">CHK121-7720</strain>
    </source>
</reference>
<evidence type="ECO:0000256" key="8">
    <source>
        <dbReference type="SAM" id="Phobius"/>
    </source>
</evidence>
<evidence type="ECO:0000256" key="7">
    <source>
        <dbReference type="ARBA" id="ARBA00023136"/>
    </source>
</evidence>
<dbReference type="AlphaFoldDB" id="A0A921SV42"/>
<feature type="transmembrane region" description="Helical" evidence="8">
    <location>
        <begin position="7"/>
        <end position="39"/>
    </location>
</feature>
<sequence>MSNWLRYITLFIVMVLLQVLIGNNIHLFGVAIPFFYIYFILRLPLSLSINWTMTLAFLLGLMIDIFSNTPGMNALSCVILSVLRKPVLNLYTPRGEDYAEAIPSIRSFGMSLYVRYALTLSLCFCVVLFFVESLSLFNLGRLVARVVASTALTFLVILGMDSLTKTGREKRL</sequence>
<accession>A0A921SV42</accession>
<organism evidence="9 10">
    <name type="scientific">Barnesiella viscericola</name>
    <dbReference type="NCBI Taxonomy" id="397865"/>
    <lineage>
        <taxon>Bacteria</taxon>
        <taxon>Pseudomonadati</taxon>
        <taxon>Bacteroidota</taxon>
        <taxon>Bacteroidia</taxon>
        <taxon>Bacteroidales</taxon>
        <taxon>Barnesiellaceae</taxon>
        <taxon>Barnesiella</taxon>
    </lineage>
</organism>
<reference evidence="9" key="1">
    <citation type="journal article" date="2021" name="PeerJ">
        <title>Extensive microbial diversity within the chicken gut microbiome revealed by metagenomics and culture.</title>
        <authorList>
            <person name="Gilroy R."/>
            <person name="Ravi A."/>
            <person name="Getino M."/>
            <person name="Pursley I."/>
            <person name="Horton D.L."/>
            <person name="Alikhan N.F."/>
            <person name="Baker D."/>
            <person name="Gharbi K."/>
            <person name="Hall N."/>
            <person name="Watson M."/>
            <person name="Adriaenssens E.M."/>
            <person name="Foster-Nyarko E."/>
            <person name="Jarju S."/>
            <person name="Secka A."/>
            <person name="Antonio M."/>
            <person name="Oren A."/>
            <person name="Chaudhuri R.R."/>
            <person name="La Ragione R."/>
            <person name="Hildebrand F."/>
            <person name="Pallen M.J."/>
        </authorList>
    </citation>
    <scope>NUCLEOTIDE SEQUENCE</scope>
    <source>
        <strain evidence="9">CHK121-7720</strain>
    </source>
</reference>
<dbReference type="RefSeq" id="WP_273306693.1">
    <property type="nucleotide sequence ID" value="NZ_CAWVJN010000002.1"/>
</dbReference>
<evidence type="ECO:0000256" key="3">
    <source>
        <dbReference type="ARBA" id="ARBA00022475"/>
    </source>
</evidence>